<name>A0ABP1AV61_9BRYO</name>
<evidence type="ECO:0000256" key="7">
    <source>
        <dbReference type="RuleBase" id="RU000477"/>
    </source>
</evidence>
<sequence>MARPAFGHVEEISSPDALRGTLAEFIALFFFVFVGVGSSMSYQKIHGSGDLGAGGLLIIAIAHGIALAVLVAATSHISGGHVNPAVSLALALAGQITIVRLIMYWIAQLLGAVAGAWVLQKLTTGEPVSVHTVGVGETVFAAMSMEAILTFALVFVVFATGVDPKRGNIGVIAPLAIGFTVLVNILVGAPYTGGSMNPARSFGPAIVEWDFTNHWVYWVGPFLGAAVAAAIYDGIFLNPATVHTHSAIPEVF</sequence>
<dbReference type="PANTHER" id="PTHR45665:SF9">
    <property type="entry name" value="AQUAPORIN-8"/>
    <property type="match status" value="1"/>
</dbReference>
<feature type="transmembrane region" description="Helical" evidence="8">
    <location>
        <begin position="86"/>
        <end position="119"/>
    </location>
</feature>
<gene>
    <name evidence="9" type="ORF">CSSPJE1EN2_LOCUS9450</name>
</gene>
<evidence type="ECO:0000256" key="5">
    <source>
        <dbReference type="ARBA" id="ARBA00022989"/>
    </source>
</evidence>
<feature type="transmembrane region" description="Helical" evidence="8">
    <location>
        <begin position="21"/>
        <end position="42"/>
    </location>
</feature>
<evidence type="ECO:0000256" key="8">
    <source>
        <dbReference type="SAM" id="Phobius"/>
    </source>
</evidence>
<dbReference type="PRINTS" id="PR00783">
    <property type="entry name" value="MINTRINSICP"/>
</dbReference>
<evidence type="ECO:0000313" key="10">
    <source>
        <dbReference type="Proteomes" id="UP001497522"/>
    </source>
</evidence>
<dbReference type="SUPFAM" id="SSF81338">
    <property type="entry name" value="Aquaporin-like"/>
    <property type="match status" value="1"/>
</dbReference>
<evidence type="ECO:0008006" key="11">
    <source>
        <dbReference type="Google" id="ProtNLM"/>
    </source>
</evidence>
<dbReference type="Proteomes" id="UP001497522">
    <property type="component" value="Chromosome 16"/>
</dbReference>
<dbReference type="Gene3D" id="1.20.1080.10">
    <property type="entry name" value="Glycerol uptake facilitator protein"/>
    <property type="match status" value="1"/>
</dbReference>
<dbReference type="InterPro" id="IPR034294">
    <property type="entry name" value="Aquaporin_transptr"/>
</dbReference>
<dbReference type="NCBIfam" id="TIGR00861">
    <property type="entry name" value="MIP"/>
    <property type="match status" value="1"/>
</dbReference>
<evidence type="ECO:0000256" key="1">
    <source>
        <dbReference type="ARBA" id="ARBA00004127"/>
    </source>
</evidence>
<keyword evidence="3 7" id="KW-0812">Transmembrane</keyword>
<evidence type="ECO:0000256" key="4">
    <source>
        <dbReference type="ARBA" id="ARBA00022737"/>
    </source>
</evidence>
<evidence type="ECO:0000256" key="6">
    <source>
        <dbReference type="ARBA" id="ARBA00023136"/>
    </source>
</evidence>
<accession>A0ABP1AV61</accession>
<keyword evidence="2 7" id="KW-0813">Transport</keyword>
<feature type="transmembrane region" description="Helical" evidence="8">
    <location>
        <begin position="215"/>
        <end position="237"/>
    </location>
</feature>
<keyword evidence="6 8" id="KW-0472">Membrane</keyword>
<dbReference type="InterPro" id="IPR023271">
    <property type="entry name" value="Aquaporin-like"/>
</dbReference>
<dbReference type="InterPro" id="IPR022357">
    <property type="entry name" value="MIP_CS"/>
</dbReference>
<evidence type="ECO:0000256" key="3">
    <source>
        <dbReference type="ARBA" id="ARBA00022692"/>
    </source>
</evidence>
<keyword evidence="4" id="KW-0677">Repeat</keyword>
<protein>
    <recommendedName>
        <fullName evidence="11">Aquaporin</fullName>
    </recommendedName>
</protein>
<feature type="transmembrane region" description="Helical" evidence="8">
    <location>
        <begin position="171"/>
        <end position="191"/>
    </location>
</feature>
<dbReference type="Pfam" id="PF00230">
    <property type="entry name" value="MIP"/>
    <property type="match status" value="1"/>
</dbReference>
<dbReference type="PANTHER" id="PTHR45665">
    <property type="entry name" value="AQUAPORIN-8"/>
    <property type="match status" value="1"/>
</dbReference>
<reference evidence="9" key="1">
    <citation type="submission" date="2024-03" db="EMBL/GenBank/DDBJ databases">
        <authorList>
            <consortium name="ELIXIR-Norway"/>
            <consortium name="Elixir Norway"/>
        </authorList>
    </citation>
    <scope>NUCLEOTIDE SEQUENCE</scope>
</reference>
<comment type="subcellular location">
    <subcellularLocation>
        <location evidence="1">Endomembrane system</location>
        <topology evidence="1">Multi-pass membrane protein</topology>
    </subcellularLocation>
</comment>
<comment type="similarity">
    <text evidence="7">Belongs to the MIP/aquaporin (TC 1.A.8) family.</text>
</comment>
<dbReference type="CDD" id="cd00333">
    <property type="entry name" value="MIP"/>
    <property type="match status" value="1"/>
</dbReference>
<evidence type="ECO:0000256" key="2">
    <source>
        <dbReference type="ARBA" id="ARBA00022448"/>
    </source>
</evidence>
<dbReference type="InterPro" id="IPR000425">
    <property type="entry name" value="MIP"/>
</dbReference>
<feature type="transmembrane region" description="Helical" evidence="8">
    <location>
        <begin position="54"/>
        <end position="74"/>
    </location>
</feature>
<proteinExistence type="inferred from homology"/>
<dbReference type="EMBL" id="OZ023717">
    <property type="protein sequence ID" value="CAK9866455.1"/>
    <property type="molecule type" value="Genomic_DNA"/>
</dbReference>
<feature type="transmembrane region" description="Helical" evidence="8">
    <location>
        <begin position="139"/>
        <end position="159"/>
    </location>
</feature>
<organism evidence="9 10">
    <name type="scientific">Sphagnum jensenii</name>
    <dbReference type="NCBI Taxonomy" id="128206"/>
    <lineage>
        <taxon>Eukaryota</taxon>
        <taxon>Viridiplantae</taxon>
        <taxon>Streptophyta</taxon>
        <taxon>Embryophyta</taxon>
        <taxon>Bryophyta</taxon>
        <taxon>Sphagnophytina</taxon>
        <taxon>Sphagnopsida</taxon>
        <taxon>Sphagnales</taxon>
        <taxon>Sphagnaceae</taxon>
        <taxon>Sphagnum</taxon>
    </lineage>
</organism>
<keyword evidence="10" id="KW-1185">Reference proteome</keyword>
<dbReference type="PROSITE" id="PS00221">
    <property type="entry name" value="MIP"/>
    <property type="match status" value="1"/>
</dbReference>
<keyword evidence="5 8" id="KW-1133">Transmembrane helix</keyword>
<evidence type="ECO:0000313" key="9">
    <source>
        <dbReference type="EMBL" id="CAK9866455.1"/>
    </source>
</evidence>